<keyword evidence="5" id="KW-1185">Reference proteome</keyword>
<comment type="caution">
    <text evidence="4">The sequence shown here is derived from an EMBL/GenBank/DDBJ whole genome shotgun (WGS) entry which is preliminary data.</text>
</comment>
<feature type="signal peptide" evidence="2">
    <location>
        <begin position="1"/>
        <end position="19"/>
    </location>
</feature>
<dbReference type="EMBL" id="JAUOTP010000008">
    <property type="protein sequence ID" value="MDO6415850.1"/>
    <property type="molecule type" value="Genomic_DNA"/>
</dbReference>
<organism evidence="4 5">
    <name type="scientific">Sphingomonas natans</name>
    <dbReference type="NCBI Taxonomy" id="3063330"/>
    <lineage>
        <taxon>Bacteria</taxon>
        <taxon>Pseudomonadati</taxon>
        <taxon>Pseudomonadota</taxon>
        <taxon>Alphaproteobacteria</taxon>
        <taxon>Sphingomonadales</taxon>
        <taxon>Sphingomonadaceae</taxon>
        <taxon>Sphingomonas</taxon>
    </lineage>
</organism>
<sequence length="439" mass="45702">MRAAFAGVAAMLLAGSAAAMEPKAAVQAVDASIAKNWAGLDALYKDIHAHPELAFTETRSAAILAKEMRALGFTVTEGVGKTGVVAILKNGAGPVIMVRTEMDGLPMEEKTGLAYASRVQVEMAGGGKSFVAESCGHDNHMAWWIGTARALVAMKSAWQGTVMFIAQPAEEIGAGAKAMLADGLFTKFPKPDFAIGAHVGSAESGTVGVKDGAATSNSDTLEILFKGRGAHGSIPSASIDPIVMGAHFVSDVQTVVSREKEAGSFGVVTVGSFQGGTVPNIIPDNAMVKLSIRSFSTEVRTRLLDGVTRTAKGAAIMAGAPEPEIRHPNALDAVMNDHKLAVQAADYLTKAGGDTINYVRPELPGWSASEDFSAYVEAGVPSLFYSIGGYDADVIADYATKGQPVPTNHSPFFAPNHDKAIRTGVRTLTLTVLMLAPAS</sequence>
<keyword evidence="2" id="KW-0732">Signal</keyword>
<protein>
    <submittedName>
        <fullName evidence="4">Amidohydrolase</fullName>
    </submittedName>
</protein>
<dbReference type="InterPro" id="IPR036264">
    <property type="entry name" value="Bact_exopeptidase_dim_dom"/>
</dbReference>
<proteinExistence type="predicted"/>
<name>A0ABT8YBZ1_9SPHN</name>
<evidence type="ECO:0000313" key="4">
    <source>
        <dbReference type="EMBL" id="MDO6415850.1"/>
    </source>
</evidence>
<gene>
    <name evidence="4" type="ORF">Q4F19_15775</name>
</gene>
<reference evidence="4" key="1">
    <citation type="submission" date="2023-07" db="EMBL/GenBank/DDBJ databases">
        <authorList>
            <person name="Kim M."/>
        </authorList>
    </citation>
    <scope>NUCLEOTIDE SEQUENCE</scope>
    <source>
        <strain evidence="4">BIUV-7</strain>
    </source>
</reference>
<feature type="domain" description="Peptidase M20 dimerisation" evidence="3">
    <location>
        <begin position="215"/>
        <end position="306"/>
    </location>
</feature>
<dbReference type="PANTHER" id="PTHR11014">
    <property type="entry name" value="PEPTIDASE M20 FAMILY MEMBER"/>
    <property type="match status" value="1"/>
</dbReference>
<evidence type="ECO:0000259" key="3">
    <source>
        <dbReference type="Pfam" id="PF07687"/>
    </source>
</evidence>
<accession>A0ABT8YBZ1</accession>
<evidence type="ECO:0000256" key="1">
    <source>
        <dbReference type="ARBA" id="ARBA00022801"/>
    </source>
</evidence>
<dbReference type="InterPro" id="IPR002933">
    <property type="entry name" value="Peptidase_M20"/>
</dbReference>
<dbReference type="NCBIfam" id="TIGR01891">
    <property type="entry name" value="amidohydrolases"/>
    <property type="match status" value="1"/>
</dbReference>
<dbReference type="InterPro" id="IPR017439">
    <property type="entry name" value="Amidohydrolase"/>
</dbReference>
<dbReference type="Pfam" id="PF07687">
    <property type="entry name" value="M20_dimer"/>
    <property type="match status" value="1"/>
</dbReference>
<dbReference type="Gene3D" id="3.40.630.10">
    <property type="entry name" value="Zn peptidases"/>
    <property type="match status" value="1"/>
</dbReference>
<dbReference type="PANTHER" id="PTHR11014:SF63">
    <property type="entry name" value="METALLOPEPTIDASE, PUTATIVE (AFU_ORTHOLOGUE AFUA_6G09600)-RELATED"/>
    <property type="match status" value="1"/>
</dbReference>
<keyword evidence="1" id="KW-0378">Hydrolase</keyword>
<dbReference type="Pfam" id="PF01546">
    <property type="entry name" value="Peptidase_M20"/>
    <property type="match status" value="1"/>
</dbReference>
<dbReference type="RefSeq" id="WP_303544461.1">
    <property type="nucleotide sequence ID" value="NZ_JAUOTP010000008.1"/>
</dbReference>
<dbReference type="InterPro" id="IPR011650">
    <property type="entry name" value="Peptidase_M20_dimer"/>
</dbReference>
<dbReference type="SUPFAM" id="SSF53187">
    <property type="entry name" value="Zn-dependent exopeptidases"/>
    <property type="match status" value="1"/>
</dbReference>
<evidence type="ECO:0000256" key="2">
    <source>
        <dbReference type="SAM" id="SignalP"/>
    </source>
</evidence>
<feature type="chain" id="PRO_5045173228" evidence="2">
    <location>
        <begin position="20"/>
        <end position="439"/>
    </location>
</feature>
<dbReference type="Proteomes" id="UP001169764">
    <property type="component" value="Unassembled WGS sequence"/>
</dbReference>
<dbReference type="PIRSF" id="PIRSF005962">
    <property type="entry name" value="Pept_M20D_amidohydro"/>
    <property type="match status" value="1"/>
</dbReference>
<evidence type="ECO:0000313" key="5">
    <source>
        <dbReference type="Proteomes" id="UP001169764"/>
    </source>
</evidence>
<dbReference type="Gene3D" id="3.30.70.360">
    <property type="match status" value="1"/>
</dbReference>
<dbReference type="SUPFAM" id="SSF55031">
    <property type="entry name" value="Bacterial exopeptidase dimerisation domain"/>
    <property type="match status" value="1"/>
</dbReference>